<dbReference type="Gene3D" id="3.30.420.10">
    <property type="entry name" value="Ribonuclease H-like superfamily/Ribonuclease H"/>
    <property type="match status" value="1"/>
</dbReference>
<comment type="caution">
    <text evidence="2">The sequence shown here is derived from an EMBL/GenBank/DDBJ whole genome shotgun (WGS) entry which is preliminary data.</text>
</comment>
<dbReference type="GO" id="GO:0003676">
    <property type="term" value="F:nucleic acid binding"/>
    <property type="evidence" value="ECO:0007669"/>
    <property type="project" value="InterPro"/>
</dbReference>
<dbReference type="InterPro" id="IPR012337">
    <property type="entry name" value="RNaseH-like_sf"/>
</dbReference>
<evidence type="ECO:0000313" key="2">
    <source>
        <dbReference type="EMBL" id="KAA3477241.1"/>
    </source>
</evidence>
<dbReference type="InterPro" id="IPR036397">
    <property type="entry name" value="RNaseH_sf"/>
</dbReference>
<organism evidence="2 3">
    <name type="scientific">Gossypium australe</name>
    <dbReference type="NCBI Taxonomy" id="47621"/>
    <lineage>
        <taxon>Eukaryota</taxon>
        <taxon>Viridiplantae</taxon>
        <taxon>Streptophyta</taxon>
        <taxon>Embryophyta</taxon>
        <taxon>Tracheophyta</taxon>
        <taxon>Spermatophyta</taxon>
        <taxon>Magnoliopsida</taxon>
        <taxon>eudicotyledons</taxon>
        <taxon>Gunneridae</taxon>
        <taxon>Pentapetalae</taxon>
        <taxon>rosids</taxon>
        <taxon>malvids</taxon>
        <taxon>Malvales</taxon>
        <taxon>Malvaceae</taxon>
        <taxon>Malvoideae</taxon>
        <taxon>Gossypium</taxon>
    </lineage>
</organism>
<dbReference type="SUPFAM" id="SSF53098">
    <property type="entry name" value="Ribonuclease H-like"/>
    <property type="match status" value="1"/>
</dbReference>
<feature type="chain" id="PRO_5022774710" evidence="1">
    <location>
        <begin position="17"/>
        <end position="119"/>
    </location>
</feature>
<dbReference type="AlphaFoldDB" id="A0A5B6W6H4"/>
<evidence type="ECO:0000313" key="3">
    <source>
        <dbReference type="Proteomes" id="UP000325315"/>
    </source>
</evidence>
<dbReference type="Proteomes" id="UP000325315">
    <property type="component" value="Unassembled WGS sequence"/>
</dbReference>
<dbReference type="PANTHER" id="PTHR48475">
    <property type="entry name" value="RIBONUCLEASE H"/>
    <property type="match status" value="1"/>
</dbReference>
<dbReference type="EMBL" id="SMMG02000004">
    <property type="protein sequence ID" value="KAA3477241.1"/>
    <property type="molecule type" value="Genomic_DNA"/>
</dbReference>
<gene>
    <name evidence="2" type="ORF">EPI10_011141</name>
</gene>
<proteinExistence type="predicted"/>
<protein>
    <submittedName>
        <fullName evidence="2">Retrovirus-related Pol polyprotein from transposon 297 family</fullName>
    </submittedName>
</protein>
<sequence length="119" mass="13109">MCSIFFTNIVLSFVECRLLANLSPESEHATDNSKIWLVYIDGSVAKIGLGAGTLIIDSTLVLRLQLACQLGANDLIIHTNSQLVAKQVNGEYNVKEAVLKKYHTMATQLLTGFKKDQIK</sequence>
<keyword evidence="1" id="KW-0732">Signal</keyword>
<accession>A0A5B6W6H4</accession>
<name>A0A5B6W6H4_9ROSI</name>
<dbReference type="PANTHER" id="PTHR48475:SF1">
    <property type="entry name" value="RNASE H TYPE-1 DOMAIN-CONTAINING PROTEIN"/>
    <property type="match status" value="1"/>
</dbReference>
<keyword evidence="3" id="KW-1185">Reference proteome</keyword>
<feature type="signal peptide" evidence="1">
    <location>
        <begin position="1"/>
        <end position="16"/>
    </location>
</feature>
<reference evidence="3" key="1">
    <citation type="journal article" date="2019" name="Plant Biotechnol. J.">
        <title>Genome sequencing of the Australian wild diploid species Gossypium australe highlights disease resistance and delayed gland morphogenesis.</title>
        <authorList>
            <person name="Cai Y."/>
            <person name="Cai X."/>
            <person name="Wang Q."/>
            <person name="Wang P."/>
            <person name="Zhang Y."/>
            <person name="Cai C."/>
            <person name="Xu Y."/>
            <person name="Wang K."/>
            <person name="Zhou Z."/>
            <person name="Wang C."/>
            <person name="Geng S."/>
            <person name="Li B."/>
            <person name="Dong Q."/>
            <person name="Hou Y."/>
            <person name="Wang H."/>
            <person name="Ai P."/>
            <person name="Liu Z."/>
            <person name="Yi F."/>
            <person name="Sun M."/>
            <person name="An G."/>
            <person name="Cheng J."/>
            <person name="Zhang Y."/>
            <person name="Shi Q."/>
            <person name="Xie Y."/>
            <person name="Shi X."/>
            <person name="Chang Y."/>
            <person name="Huang F."/>
            <person name="Chen Y."/>
            <person name="Hong S."/>
            <person name="Mi L."/>
            <person name="Sun Q."/>
            <person name="Zhang L."/>
            <person name="Zhou B."/>
            <person name="Peng R."/>
            <person name="Zhang X."/>
            <person name="Liu F."/>
        </authorList>
    </citation>
    <scope>NUCLEOTIDE SEQUENCE [LARGE SCALE GENOMIC DNA]</scope>
    <source>
        <strain evidence="3">cv. PA1801</strain>
    </source>
</reference>
<evidence type="ECO:0000256" key="1">
    <source>
        <dbReference type="SAM" id="SignalP"/>
    </source>
</evidence>